<feature type="region of interest" description="Disordered" evidence="3">
    <location>
        <begin position="710"/>
        <end position="745"/>
    </location>
</feature>
<dbReference type="InterPro" id="IPR006558">
    <property type="entry name" value="LamG-like"/>
</dbReference>
<evidence type="ECO:0000256" key="3">
    <source>
        <dbReference type="SAM" id="MobiDB-lite"/>
    </source>
</evidence>
<dbReference type="InterPro" id="IPR042837">
    <property type="entry name" value="PTX3"/>
</dbReference>
<feature type="domain" description="LamG-like jellyroll fold" evidence="4">
    <location>
        <begin position="1015"/>
        <end position="1184"/>
    </location>
</feature>
<evidence type="ECO:0000259" key="4">
    <source>
        <dbReference type="SMART" id="SM00560"/>
    </source>
</evidence>
<dbReference type="SMART" id="SM00560">
    <property type="entry name" value="LamGL"/>
    <property type="match status" value="2"/>
</dbReference>
<dbReference type="Pfam" id="PF13385">
    <property type="entry name" value="Laminin_G_3"/>
    <property type="match status" value="1"/>
</dbReference>
<dbReference type="InterPro" id="IPR013320">
    <property type="entry name" value="ConA-like_dom_sf"/>
</dbReference>
<proteinExistence type="predicted"/>
<gene>
    <name evidence="5" type="ORF">QNO05_31270</name>
</gene>
<evidence type="ECO:0000256" key="1">
    <source>
        <dbReference type="ARBA" id="ARBA00022729"/>
    </source>
</evidence>
<name>A0ABU3JGZ2_9ACTN</name>
<keyword evidence="2" id="KW-1015">Disulfide bond</keyword>
<sequence>MVDEATALAEAKASGQQVEVTAARGEYTTTHANPDGTLTLTQSTTPQRVKQDDDTWEAVDATLERRPDGRIGPKGAVVDLSFSGGGPGAGMLHLGKNGRSISLGWPGALPEPVLDGATATYPDVLDGVDLQLTATAEGYREVLVVKTPEAAQHPELESVELTARGDGLTVVPGAGGGLRALDDDGNAIFRGPAGQMWDSAGTAESGPQPQLLHTAAAAEDGEGGGEDSSEPGKGDASAILPVRVQEGSVIVQPDLELLRGAETVYPVYIDPPIGLGAQERTKISSDGDRFWMFDGDKGVGKCGTADGYSCGSGYVDRMYFEFAPTALAGKQILDATFRARETWSFNCDAHTVDLKRTNNISEATRWPGPSTLDHLGDRKVSAGRSTLCSPSQPDAWIEFHDNPNESDENLTPTVRSFAAGSFSRLTLMLRANDESEPRAWKRFDDNAELQVIYAYKPGVPTNVGIIPGTGTTAYCRTSADPLVVTMEKPTIQARVQTQVPSTSGALLQAEFALERRGTDNVWRQIWVGDAPDSGWDPDNTLERMATPQLADGYMYRLKARTQSHWTYLTVPDDLWSAYSSWCYFKTDSAAPKAPRITSVSPYTLCSTVCEGNGGPGIPGTFVFEPNTADITNGTTDITYYEWKLLSTVAKSVPRGTTLSTTVNTVSPPLAGTQVLSVRAKDVYNRWGAPQEFIFKVAPAEGAVGRWHMDGVPGSGTTTATDTAEAGSTRNHATLDGTGTGWSSRARRGENDFSLRLNDYTATPTQTGYAATSAPVVNTRDSFTVSAWVQLTDASANRVVLSAPGTNGSAFALYYSSALKKWVFNRIDKDVAGPAYIRSVADQESPQLNVWTHVAGVFKTEGDDNLPDTDPANDTIQLFINGRPQGQPVVLQQTAGTYTPWTATGGLQFGRFKSAGAYSSYHVGLIDEVAAWQRALSPEDLLQDAQVLQDGEPANELVAHWDAATATGTQIPERSAYPVPAMTVTGTTVSEEDNALVLDGTAGYASAAGPVVDETGSFTVAVSVRLDSAALAGKPAGYRAQVAGQRLGGESSWALWVNKLDEGVHLWEFTRTAVGPDGKVCQSATVSDDALADMDSFVTLTGVFDAQEGWESISDDGSSEIRYGKLHLYVREVLKPDVENAGFANPQQGSGELSLGRGAAAGAVGHYLPGALESLRVWTGAMTLDQVSSQVLDPAGT</sequence>
<accession>A0ABU3JGZ2</accession>
<feature type="region of interest" description="Disordered" evidence="3">
    <location>
        <begin position="27"/>
        <end position="53"/>
    </location>
</feature>
<feature type="domain" description="LamG-like jellyroll fold" evidence="4">
    <location>
        <begin position="780"/>
        <end position="938"/>
    </location>
</feature>
<feature type="compositionally biased region" description="Low complexity" evidence="3">
    <location>
        <begin position="714"/>
        <end position="728"/>
    </location>
</feature>
<evidence type="ECO:0000313" key="6">
    <source>
        <dbReference type="Proteomes" id="UP001257895"/>
    </source>
</evidence>
<dbReference type="EMBL" id="JASKMB010000046">
    <property type="protein sequence ID" value="MDT6974308.1"/>
    <property type="molecule type" value="Genomic_DNA"/>
</dbReference>
<comment type="caution">
    <text evidence="5">The sequence shown here is derived from an EMBL/GenBank/DDBJ whole genome shotgun (WGS) entry which is preliminary data.</text>
</comment>
<dbReference type="RefSeq" id="WP_258906966.1">
    <property type="nucleotide sequence ID" value="NZ_BAAAGV010000008.1"/>
</dbReference>
<dbReference type="PANTHER" id="PTHR46943:SF1">
    <property type="entry name" value="PENTRAXIN-RELATED PROTEIN PTX3"/>
    <property type="match status" value="1"/>
</dbReference>
<evidence type="ECO:0000313" key="5">
    <source>
        <dbReference type="EMBL" id="MDT6974308.1"/>
    </source>
</evidence>
<feature type="compositionally biased region" description="Polar residues" evidence="3">
    <location>
        <begin position="27"/>
        <end position="48"/>
    </location>
</feature>
<evidence type="ECO:0000256" key="2">
    <source>
        <dbReference type="ARBA" id="ARBA00023157"/>
    </source>
</evidence>
<dbReference type="PANTHER" id="PTHR46943">
    <property type="entry name" value="PENTRAXIN-RELATED PROTEIN PTX3"/>
    <property type="match status" value="1"/>
</dbReference>
<dbReference type="Gene3D" id="2.60.120.200">
    <property type="match status" value="2"/>
</dbReference>
<dbReference type="Proteomes" id="UP001257895">
    <property type="component" value="Unassembled WGS sequence"/>
</dbReference>
<protein>
    <submittedName>
        <fullName evidence="5">LamG domain-containing protein</fullName>
    </submittedName>
</protein>
<dbReference type="SUPFAM" id="SSF49899">
    <property type="entry name" value="Concanavalin A-like lectins/glucanases"/>
    <property type="match status" value="2"/>
</dbReference>
<organism evidence="5 6">
    <name type="scientific">Streptomyces thermocarboxydus</name>
    <dbReference type="NCBI Taxonomy" id="59299"/>
    <lineage>
        <taxon>Bacteria</taxon>
        <taxon>Bacillati</taxon>
        <taxon>Actinomycetota</taxon>
        <taxon>Actinomycetes</taxon>
        <taxon>Kitasatosporales</taxon>
        <taxon>Streptomycetaceae</taxon>
        <taxon>Streptomyces</taxon>
    </lineage>
</organism>
<reference evidence="5 6" key="1">
    <citation type="submission" date="2023-05" db="EMBL/GenBank/DDBJ databases">
        <title>Streptomyces fuscus sp. nov., a brown-black pigment producing actinomyces isolated from dry sand of Sea duck farm.</title>
        <authorList>
            <person name="Xie J."/>
            <person name="Shen N."/>
        </authorList>
    </citation>
    <scope>NUCLEOTIDE SEQUENCE [LARGE SCALE GENOMIC DNA]</scope>
    <source>
        <strain evidence="5 6">CGMCC 4.1883</strain>
    </source>
</reference>
<keyword evidence="1" id="KW-0732">Signal</keyword>
<keyword evidence="6" id="KW-1185">Reference proteome</keyword>